<dbReference type="OrthoDB" id="673185at2759"/>
<organism evidence="5 6">
    <name type="scientific">Olea europaea subsp. europaea</name>
    <dbReference type="NCBI Taxonomy" id="158383"/>
    <lineage>
        <taxon>Eukaryota</taxon>
        <taxon>Viridiplantae</taxon>
        <taxon>Streptophyta</taxon>
        <taxon>Embryophyta</taxon>
        <taxon>Tracheophyta</taxon>
        <taxon>Spermatophyta</taxon>
        <taxon>Magnoliopsida</taxon>
        <taxon>eudicotyledons</taxon>
        <taxon>Gunneridae</taxon>
        <taxon>Pentapetalae</taxon>
        <taxon>asterids</taxon>
        <taxon>lamiids</taxon>
        <taxon>Lamiales</taxon>
        <taxon>Oleaceae</taxon>
        <taxon>Oleeae</taxon>
        <taxon>Olea</taxon>
    </lineage>
</organism>
<dbReference type="GO" id="GO:0009903">
    <property type="term" value="P:chloroplast avoidance movement"/>
    <property type="evidence" value="ECO:0007669"/>
    <property type="project" value="TreeGrafter"/>
</dbReference>
<dbReference type="AlphaFoldDB" id="A0A8S0PN95"/>
<reference evidence="5 6" key="1">
    <citation type="submission" date="2019-12" db="EMBL/GenBank/DDBJ databases">
        <authorList>
            <person name="Alioto T."/>
            <person name="Alioto T."/>
            <person name="Gomez Garrido J."/>
        </authorList>
    </citation>
    <scope>NUCLEOTIDE SEQUENCE [LARGE SCALE GENOMIC DNA]</scope>
</reference>
<dbReference type="GO" id="GO:0009904">
    <property type="term" value="P:chloroplast accumulation movement"/>
    <property type="evidence" value="ECO:0007669"/>
    <property type="project" value="TreeGrafter"/>
</dbReference>
<protein>
    <submittedName>
        <fullName evidence="5">Uncharacterized protein</fullName>
    </submittedName>
</protein>
<evidence type="ECO:0000256" key="1">
    <source>
        <dbReference type="ARBA" id="ARBA00005485"/>
    </source>
</evidence>
<accession>A0A8S0PN95</accession>
<keyword evidence="6" id="KW-1185">Reference proteome</keyword>
<feature type="coiled-coil region" evidence="3">
    <location>
        <begin position="183"/>
        <end position="238"/>
    </location>
</feature>
<dbReference type="Gramene" id="OE9A049336T1">
    <property type="protein sequence ID" value="OE9A049336C1"/>
    <property type="gene ID" value="OE9A049336"/>
</dbReference>
<dbReference type="PANTHER" id="PTHR32054:SF17">
    <property type="entry name" value="EXPRESSED PROTEIN"/>
    <property type="match status" value="1"/>
</dbReference>
<keyword evidence="2 3" id="KW-0175">Coiled coil</keyword>
<feature type="compositionally biased region" description="Basic and acidic residues" evidence="4">
    <location>
        <begin position="290"/>
        <end position="299"/>
    </location>
</feature>
<evidence type="ECO:0000313" key="6">
    <source>
        <dbReference type="Proteomes" id="UP000594638"/>
    </source>
</evidence>
<gene>
    <name evidence="5" type="ORF">OLEA9_A049336</name>
</gene>
<evidence type="ECO:0000313" key="5">
    <source>
        <dbReference type="EMBL" id="CAA2955303.1"/>
    </source>
</evidence>
<feature type="coiled-coil region" evidence="3">
    <location>
        <begin position="71"/>
        <end position="140"/>
    </location>
</feature>
<evidence type="ECO:0000256" key="3">
    <source>
        <dbReference type="SAM" id="Coils"/>
    </source>
</evidence>
<feature type="region of interest" description="Disordered" evidence="4">
    <location>
        <begin position="290"/>
        <end position="320"/>
    </location>
</feature>
<feature type="region of interest" description="Disordered" evidence="4">
    <location>
        <begin position="412"/>
        <end position="433"/>
    </location>
</feature>
<name>A0A8S0PN95_OLEEU</name>
<comment type="caution">
    <text evidence="5">The sequence shown here is derived from an EMBL/GenBank/DDBJ whole genome shotgun (WGS) entry which is preliminary data.</text>
</comment>
<dbReference type="GO" id="GO:0005829">
    <property type="term" value="C:cytosol"/>
    <property type="evidence" value="ECO:0007669"/>
    <property type="project" value="TreeGrafter"/>
</dbReference>
<sequence length="449" mass="51101">MENQLSEYEMTQKQLSIVSSELMSTQGQLLSKQAEIADLKHAKVESTIQIEAMESALSQEKLKMEEILKYMSELNENIMHLKLKALEVEKEKAEAVSEKETELEIAERKLAEAQKRFEIMHDLENQLLENLALIDSLQLELKQANELRICSEEVASDASSELAQLKADMELQGRKYLDQAAYSSLLETELEKLKMELGKSSEEVCHLKTNAENMKSDLEKIRAEAVESREKENEAQVEMALLKFELQNERLKLAATEVSEARSKSDTSALQNTLQQLSLEFEEAKKENQDLKKAKKLADESDNILEPPDDNHNQSMELPKADEEQKVFEERKDGTDVHEILIEKIVPLHENVLEYEGLKKELEVALSTIGEFRVRAEQATSRAEAAEKAKAALVEEIKRRIEYKQRRKAAISALHEDPSSEDTSTTNGFKHDDAVKTDRSLGKVLNIKF</sequence>
<dbReference type="PANTHER" id="PTHR32054">
    <property type="entry name" value="HEAVY CHAIN, PUTATIVE, EXPRESSED-RELATED-RELATED"/>
    <property type="match status" value="1"/>
</dbReference>
<proteinExistence type="inferred from homology"/>
<evidence type="ECO:0000256" key="2">
    <source>
        <dbReference type="ARBA" id="ARBA00023054"/>
    </source>
</evidence>
<dbReference type="EMBL" id="CACTIH010000145">
    <property type="protein sequence ID" value="CAA2955303.1"/>
    <property type="molecule type" value="Genomic_DNA"/>
</dbReference>
<comment type="similarity">
    <text evidence="1">Belongs to the WEB family.</text>
</comment>
<dbReference type="Proteomes" id="UP000594638">
    <property type="component" value="Unassembled WGS sequence"/>
</dbReference>
<evidence type="ECO:0000256" key="4">
    <source>
        <dbReference type="SAM" id="MobiDB-lite"/>
    </source>
</evidence>